<evidence type="ECO:0000259" key="1">
    <source>
        <dbReference type="Pfam" id="PF00535"/>
    </source>
</evidence>
<dbReference type="InterPro" id="IPR001173">
    <property type="entry name" value="Glyco_trans_2-like"/>
</dbReference>
<evidence type="ECO:0000313" key="2">
    <source>
        <dbReference type="EMBL" id="GAA4937053.1"/>
    </source>
</evidence>
<accession>A0AAV3TZW9</accession>
<dbReference type="CDD" id="cd04186">
    <property type="entry name" value="GT_2_like_c"/>
    <property type="match status" value="1"/>
</dbReference>
<dbReference type="Pfam" id="PF13692">
    <property type="entry name" value="Glyco_trans_1_4"/>
    <property type="match status" value="1"/>
</dbReference>
<dbReference type="PANTHER" id="PTHR43179:SF7">
    <property type="entry name" value="RHAMNOSYLTRANSFERASE WBBL"/>
    <property type="match status" value="1"/>
</dbReference>
<comment type="caution">
    <text evidence="2">The sequence shown here is derived from an EMBL/GenBank/DDBJ whole genome shotgun (WGS) entry which is preliminary data.</text>
</comment>
<reference evidence="3" key="1">
    <citation type="journal article" date="2019" name="Int. J. Syst. Evol. Microbiol.">
        <title>The Global Catalogue of Microorganisms (GCM) 10K type strain sequencing project: providing services to taxonomists for standard genome sequencing and annotation.</title>
        <authorList>
            <consortium name="The Broad Institute Genomics Platform"/>
            <consortium name="The Broad Institute Genome Sequencing Center for Infectious Disease"/>
            <person name="Wu L."/>
            <person name="Ma J."/>
        </authorList>
    </citation>
    <scope>NUCLEOTIDE SEQUENCE [LARGE SCALE GENOMIC DNA]</scope>
    <source>
        <strain evidence="3">JCM 19134</strain>
    </source>
</reference>
<proteinExistence type="predicted"/>
<sequence>MGMEFKSNSNERQPEQLESIEDHRNKSNYLFHLLNESYGKVYKFDKSVLGKVVFALEFLYSLVTFRVGRKSEFRQLVELSKKHKEIYKLDYSSVDSDLKRGRLNSSVQVLRYFASHPISSLRLISWYRVKRLALALFTQDKTSLKQWVDARFPEERQSFVVPELISKAEIDGIALIDFPDVDQPLVSIVVPVYNNYKTTLSCLLALKKNTDLSQVEIIIGDDCSTDETISLANITKNVVICRQRENVGFVENCNRAAKVARGEFLLLLNNDTNVQAGWLEALLATFDSDKSVGMAGPMFLFEDGSLQEAGGIVWKDASAWNYGRSCDPNEPEFLYVREADYISGACLMLKLELWNDLCGFDERYRPAYYEDTDLAFKVREYGLKVVYQPLSKVVHFEGLSNGTDVGSGLKKYQEINKDVFYEKWKNTLATKHFANGQSVFDAKDRKTANKKATVLIIDHYVPFWDKDAGSRSTFLYIEEMLRLGMCVKFIGANFFPHQPYTQLLQNMGVEVLYGEKCARGWKQWVRSQINNIDVIYLHRPHITEVFIDFLLELPKRPKLIYFGHDLHFLRTQREAKLKSDQKLFAKAEDWKKRELAICSKVDQVFYPSNVEVDLIKEMLPEVNVDTIPLYMIEQDDIALSQVNREKIILFVGGFGHPPNMDGIKWFIDEVFPLVLKEDNSVKLHLVGSEAPETLLKLDCQNIRVHGYLVEDQLLDLYRRAMVSIVPLRFGAGVKGKVLEALKMNLPVVTTTVGAEGLPEASSVFAVTDDFQEFANLVLQRVSDSKRCIEIVKRYENYINSYFSRARVTRVIEDKFFVNQTNSTTRNRNQKTNCQ</sequence>
<dbReference type="EMBL" id="BAABLX010000007">
    <property type="protein sequence ID" value="GAA4937053.1"/>
    <property type="molecule type" value="Genomic_DNA"/>
</dbReference>
<dbReference type="Pfam" id="PF00535">
    <property type="entry name" value="Glycos_transf_2"/>
    <property type="match status" value="1"/>
</dbReference>
<dbReference type="PANTHER" id="PTHR43179">
    <property type="entry name" value="RHAMNOSYLTRANSFERASE WBBL"/>
    <property type="match status" value="1"/>
</dbReference>
<organism evidence="2 3">
    <name type="scientific">Halioxenophilus aromaticivorans</name>
    <dbReference type="NCBI Taxonomy" id="1306992"/>
    <lineage>
        <taxon>Bacteria</taxon>
        <taxon>Pseudomonadati</taxon>
        <taxon>Pseudomonadota</taxon>
        <taxon>Gammaproteobacteria</taxon>
        <taxon>Alteromonadales</taxon>
        <taxon>Alteromonadaceae</taxon>
        <taxon>Halioxenophilus</taxon>
    </lineage>
</organism>
<dbReference type="Proteomes" id="UP001409585">
    <property type="component" value="Unassembled WGS sequence"/>
</dbReference>
<keyword evidence="3" id="KW-1185">Reference proteome</keyword>
<gene>
    <name evidence="2" type="ORF">GCM10025791_13490</name>
</gene>
<dbReference type="Gene3D" id="3.40.50.2000">
    <property type="entry name" value="Glycogen Phosphorylase B"/>
    <property type="match status" value="1"/>
</dbReference>
<protein>
    <recommendedName>
        <fullName evidence="1">Glycosyltransferase 2-like domain-containing protein</fullName>
    </recommendedName>
</protein>
<dbReference type="AlphaFoldDB" id="A0AAV3TZW9"/>
<feature type="domain" description="Glycosyltransferase 2-like" evidence="1">
    <location>
        <begin position="187"/>
        <end position="296"/>
    </location>
</feature>
<dbReference type="Gene3D" id="3.90.550.10">
    <property type="entry name" value="Spore Coat Polysaccharide Biosynthesis Protein SpsA, Chain A"/>
    <property type="match status" value="1"/>
</dbReference>
<dbReference type="InterPro" id="IPR029044">
    <property type="entry name" value="Nucleotide-diphossugar_trans"/>
</dbReference>
<evidence type="ECO:0000313" key="3">
    <source>
        <dbReference type="Proteomes" id="UP001409585"/>
    </source>
</evidence>
<dbReference type="CDD" id="cd03801">
    <property type="entry name" value="GT4_PimA-like"/>
    <property type="match status" value="1"/>
</dbReference>
<dbReference type="SUPFAM" id="SSF53756">
    <property type="entry name" value="UDP-Glycosyltransferase/glycogen phosphorylase"/>
    <property type="match status" value="1"/>
</dbReference>
<dbReference type="SUPFAM" id="SSF53448">
    <property type="entry name" value="Nucleotide-diphospho-sugar transferases"/>
    <property type="match status" value="1"/>
</dbReference>
<name>A0AAV3TZW9_9ALTE</name>